<organism evidence="16 17">
    <name type="scientific">Gilvimarinus algae</name>
    <dbReference type="NCBI Taxonomy" id="3058037"/>
    <lineage>
        <taxon>Bacteria</taxon>
        <taxon>Pseudomonadati</taxon>
        <taxon>Pseudomonadota</taxon>
        <taxon>Gammaproteobacteria</taxon>
        <taxon>Cellvibrionales</taxon>
        <taxon>Cellvibrionaceae</taxon>
        <taxon>Gilvimarinus</taxon>
    </lineage>
</organism>
<dbReference type="NCBIfam" id="TIGR00396">
    <property type="entry name" value="leuS_bact"/>
    <property type="match status" value="1"/>
</dbReference>
<dbReference type="CDD" id="cd00812">
    <property type="entry name" value="LeuRS_core"/>
    <property type="match status" value="1"/>
</dbReference>
<evidence type="ECO:0000256" key="4">
    <source>
        <dbReference type="ARBA" id="ARBA00022741"/>
    </source>
</evidence>
<comment type="caution">
    <text evidence="16">The sequence shown here is derived from an EMBL/GenBank/DDBJ whole genome shotgun (WGS) entry which is preliminary data.</text>
</comment>
<dbReference type="Gene3D" id="3.40.50.620">
    <property type="entry name" value="HUPs"/>
    <property type="match status" value="2"/>
</dbReference>
<dbReference type="InterPro" id="IPR015413">
    <property type="entry name" value="Methionyl/Leucyl_tRNA_Synth"/>
</dbReference>
<evidence type="ECO:0000256" key="2">
    <source>
        <dbReference type="ARBA" id="ARBA00022490"/>
    </source>
</evidence>
<feature type="region of interest" description="Disordered" evidence="11">
    <location>
        <begin position="1"/>
        <end position="23"/>
    </location>
</feature>
<dbReference type="InterPro" id="IPR014729">
    <property type="entry name" value="Rossmann-like_a/b/a_fold"/>
</dbReference>
<dbReference type="PANTHER" id="PTHR43740">
    <property type="entry name" value="LEUCYL-TRNA SYNTHETASE"/>
    <property type="match status" value="1"/>
</dbReference>
<evidence type="ECO:0000313" key="17">
    <source>
        <dbReference type="Proteomes" id="UP001168380"/>
    </source>
</evidence>
<dbReference type="InterPro" id="IPR002300">
    <property type="entry name" value="aa-tRNA-synth_Ia"/>
</dbReference>
<evidence type="ECO:0000256" key="11">
    <source>
        <dbReference type="SAM" id="MobiDB-lite"/>
    </source>
</evidence>
<dbReference type="Pfam" id="PF00133">
    <property type="entry name" value="tRNA-synt_1"/>
    <property type="match status" value="1"/>
</dbReference>
<dbReference type="InterPro" id="IPR009008">
    <property type="entry name" value="Val/Leu/Ile-tRNA-synth_edit"/>
</dbReference>
<evidence type="ECO:0000259" key="12">
    <source>
        <dbReference type="Pfam" id="PF00133"/>
    </source>
</evidence>
<feature type="binding site" evidence="9">
    <location>
        <position position="581"/>
    </location>
    <ligand>
        <name>ATP</name>
        <dbReference type="ChEBI" id="CHEBI:30616"/>
    </ligand>
</feature>
<dbReference type="Gene3D" id="3.10.20.590">
    <property type="match status" value="1"/>
</dbReference>
<dbReference type="InterPro" id="IPR002302">
    <property type="entry name" value="Leu-tRNA-ligase"/>
</dbReference>
<evidence type="ECO:0000256" key="3">
    <source>
        <dbReference type="ARBA" id="ARBA00022598"/>
    </source>
</evidence>
<evidence type="ECO:0000256" key="7">
    <source>
        <dbReference type="ARBA" id="ARBA00023146"/>
    </source>
</evidence>
<evidence type="ECO:0000256" key="5">
    <source>
        <dbReference type="ARBA" id="ARBA00022840"/>
    </source>
</evidence>
<evidence type="ECO:0000256" key="8">
    <source>
        <dbReference type="ARBA" id="ARBA00047469"/>
    </source>
</evidence>
<keyword evidence="2 9" id="KW-0963">Cytoplasm</keyword>
<comment type="catalytic activity">
    <reaction evidence="8 9">
        <text>tRNA(Leu) + L-leucine + ATP = L-leucyl-tRNA(Leu) + AMP + diphosphate</text>
        <dbReference type="Rhea" id="RHEA:11688"/>
        <dbReference type="Rhea" id="RHEA-COMP:9613"/>
        <dbReference type="Rhea" id="RHEA-COMP:9622"/>
        <dbReference type="ChEBI" id="CHEBI:30616"/>
        <dbReference type="ChEBI" id="CHEBI:33019"/>
        <dbReference type="ChEBI" id="CHEBI:57427"/>
        <dbReference type="ChEBI" id="CHEBI:78442"/>
        <dbReference type="ChEBI" id="CHEBI:78494"/>
        <dbReference type="ChEBI" id="CHEBI:456215"/>
        <dbReference type="EC" id="6.1.1.4"/>
    </reaction>
</comment>
<dbReference type="InterPro" id="IPR013155">
    <property type="entry name" value="M/V/L/I-tRNA-synth_anticd-bd"/>
</dbReference>
<dbReference type="InterPro" id="IPR025709">
    <property type="entry name" value="Leu_tRNA-synth_edit"/>
</dbReference>
<dbReference type="RefSeq" id="WP_302712081.1">
    <property type="nucleotide sequence ID" value="NZ_JAULRT010000047.1"/>
</dbReference>
<keyword evidence="6 9" id="KW-0648">Protein biosynthesis</keyword>
<dbReference type="EC" id="6.1.1.4" evidence="9"/>
<dbReference type="EMBL" id="JAULRT010000047">
    <property type="protein sequence ID" value="MDO3381929.1"/>
    <property type="molecule type" value="Genomic_DNA"/>
</dbReference>
<keyword evidence="3 9" id="KW-0436">Ligase</keyword>
<evidence type="ECO:0000259" key="13">
    <source>
        <dbReference type="Pfam" id="PF08264"/>
    </source>
</evidence>
<gene>
    <name evidence="9 16" type="primary">leuS</name>
    <name evidence="16" type="ORF">QWI16_07045</name>
</gene>
<evidence type="ECO:0000256" key="6">
    <source>
        <dbReference type="ARBA" id="ARBA00022917"/>
    </source>
</evidence>
<dbReference type="SUPFAM" id="SSF50677">
    <property type="entry name" value="ValRS/IleRS/LeuRS editing domain"/>
    <property type="match status" value="1"/>
</dbReference>
<feature type="short sequence motif" description="'HIGH' region" evidence="9">
    <location>
        <begin position="42"/>
        <end position="52"/>
    </location>
</feature>
<evidence type="ECO:0000256" key="1">
    <source>
        <dbReference type="ARBA" id="ARBA00005594"/>
    </source>
</evidence>
<protein>
    <recommendedName>
        <fullName evidence="9">Leucine--tRNA ligase</fullName>
        <ecNumber evidence="9">6.1.1.4</ecNumber>
    </recommendedName>
    <alternativeName>
        <fullName evidence="9">Leucyl-tRNA synthetase</fullName>
        <shortName evidence="9">LeuRS</shortName>
    </alternativeName>
</protein>
<feature type="domain" description="Aminoacyl-tRNA synthetase class Ia" evidence="12">
    <location>
        <begin position="420"/>
        <end position="617"/>
    </location>
</feature>
<dbReference type="Pfam" id="PF13603">
    <property type="entry name" value="tRNA-synt_1_2"/>
    <property type="match status" value="1"/>
</dbReference>
<feature type="short sequence motif" description="'KMSKS' region" evidence="9">
    <location>
        <begin position="578"/>
        <end position="582"/>
    </location>
</feature>
<feature type="domain" description="Methionyl/Valyl/Leucyl/Isoleucyl-tRNA synthetase anticodon-binding" evidence="13">
    <location>
        <begin position="658"/>
        <end position="781"/>
    </location>
</feature>
<evidence type="ECO:0000259" key="15">
    <source>
        <dbReference type="Pfam" id="PF13603"/>
    </source>
</evidence>
<dbReference type="Pfam" id="PF09334">
    <property type="entry name" value="tRNA-synt_1g"/>
    <property type="match status" value="1"/>
</dbReference>
<feature type="domain" description="Leucyl-tRNA synthetase editing" evidence="15">
    <location>
        <begin position="221"/>
        <end position="406"/>
    </location>
</feature>
<dbReference type="InterPro" id="IPR009080">
    <property type="entry name" value="tRNAsynth_Ia_anticodon-bd"/>
</dbReference>
<comment type="similarity">
    <text evidence="1 9 10">Belongs to the class-I aminoacyl-tRNA synthetase family.</text>
</comment>
<dbReference type="PANTHER" id="PTHR43740:SF2">
    <property type="entry name" value="LEUCINE--TRNA LIGASE, MITOCHONDRIAL"/>
    <property type="match status" value="1"/>
</dbReference>
<sequence length="820" mass="92200">MQEHYHPAEVESQAQSHWEEHQSFAVNEDTSREKFYCLAMFPYPSGKLHMGHVRNYTISDVIARFQRMQGKNVLHPMGWDAFGLPAENAAIKNNTAPAKWTYSNVEYMKGQLKQLGFGFDWSRELATCRSDYYRWEQWFFTRLYEKGLVYKKMATVNWDPVDQTVLANEQVIDGRGWRSGAVIERKEIPQWFIRITAYAEELLQDLNKLPHWPEQVKTMQRNWIGKSRGIEMRFDLAQKLGEHTGFEVYTTRPDTLMGVSYVSLAAEHPIAQQLAEGNAEIAAFVQACKEQSVAEADMANMEKKGMDTGLKALHPITGEEVPVWIANYVLMDYGSGAVMAVPAHDQRDFEFAQKYELPISQVIAPQDGSAIDLEKEAFVDQGILVNSGEYDGLDFKAAFDAIAQTLKAAKKGKVQTNYRLRDWGVSRQRYWGAPIPMFNLPGGGEIPVPADKLPVLLPEDVVMDGVQSPIKADPEWRKAEIDGKQVERETDTFDTFMESSWYYARYTCPNFADGMLDSDAANYWLPVDQYVGGIEHAILHLLYARFFHKLMRDEGLVECDEPFERLLCQGMVLKDGAKMSKSKGNTVDPAELIEQYGADTVRLFSMFAAPPEQSMEWSDSGVEGAHRFLRRLWKSVHGHLAAGTPGKLNADALNDAQRDLRRKTHETIAKVTDDYGRRQTFNTAIAAVMELMNEVGKLADRASPETLAVEREALEAVVLMLAPIVPHIAQALWSALGSGSIPLDTPFPAVDEAALKRSSIEVVVQVNGKVRDKVQAPIDAEKADVEALALAQKNVQRFLEGVTVRKVIVVPNKLVNIVAN</sequence>
<dbReference type="Pfam" id="PF08264">
    <property type="entry name" value="Anticodon_1"/>
    <property type="match status" value="1"/>
</dbReference>
<evidence type="ECO:0000256" key="9">
    <source>
        <dbReference type="HAMAP-Rule" id="MF_00049"/>
    </source>
</evidence>
<accession>A0ABT8TCU4</accession>
<keyword evidence="4 9" id="KW-0547">Nucleotide-binding</keyword>
<keyword evidence="5 9" id="KW-0067">ATP-binding</keyword>
<evidence type="ECO:0000256" key="10">
    <source>
        <dbReference type="RuleBase" id="RU363035"/>
    </source>
</evidence>
<dbReference type="CDD" id="cd07958">
    <property type="entry name" value="Anticodon_Ia_Leu_BEm"/>
    <property type="match status" value="1"/>
</dbReference>
<dbReference type="PROSITE" id="PS00178">
    <property type="entry name" value="AA_TRNA_LIGASE_I"/>
    <property type="match status" value="1"/>
</dbReference>
<keyword evidence="17" id="KW-1185">Reference proteome</keyword>
<reference evidence="16" key="1">
    <citation type="submission" date="2023-07" db="EMBL/GenBank/DDBJ databases">
        <title>Gilvimarinus algae sp. nov., isolated from the surface of Kelp.</title>
        <authorList>
            <person name="Sun Y.Y."/>
            <person name="Gong Y."/>
            <person name="Du Z.J."/>
        </authorList>
    </citation>
    <scope>NUCLEOTIDE SEQUENCE</scope>
    <source>
        <strain evidence="16">SDUM040014</strain>
    </source>
</reference>
<dbReference type="PRINTS" id="PR00985">
    <property type="entry name" value="TRNASYNTHLEU"/>
</dbReference>
<dbReference type="Gene3D" id="1.10.730.10">
    <property type="entry name" value="Isoleucyl-tRNA Synthetase, Domain 1"/>
    <property type="match status" value="2"/>
</dbReference>
<dbReference type="SUPFAM" id="SSF47323">
    <property type="entry name" value="Anticodon-binding domain of a subclass of class I aminoacyl-tRNA synthetases"/>
    <property type="match status" value="1"/>
</dbReference>
<dbReference type="SUPFAM" id="SSF52374">
    <property type="entry name" value="Nucleotidylyl transferase"/>
    <property type="match status" value="1"/>
</dbReference>
<dbReference type="HAMAP" id="MF_00049_B">
    <property type="entry name" value="Leu_tRNA_synth_B"/>
    <property type="match status" value="1"/>
</dbReference>
<dbReference type="Proteomes" id="UP001168380">
    <property type="component" value="Unassembled WGS sequence"/>
</dbReference>
<evidence type="ECO:0000313" key="16">
    <source>
        <dbReference type="EMBL" id="MDO3381929.1"/>
    </source>
</evidence>
<proteinExistence type="inferred from homology"/>
<keyword evidence="7 9" id="KW-0030">Aminoacyl-tRNA synthetase</keyword>
<name>A0ABT8TCU4_9GAMM</name>
<dbReference type="InterPro" id="IPR001412">
    <property type="entry name" value="aa-tRNA-synth_I_CS"/>
</dbReference>
<evidence type="ECO:0000259" key="14">
    <source>
        <dbReference type="Pfam" id="PF09334"/>
    </source>
</evidence>
<dbReference type="GO" id="GO:0004823">
    <property type="term" value="F:leucine-tRNA ligase activity"/>
    <property type="evidence" value="ECO:0007669"/>
    <property type="project" value="UniProtKB-EC"/>
</dbReference>
<comment type="subcellular location">
    <subcellularLocation>
        <location evidence="9">Cytoplasm</location>
    </subcellularLocation>
</comment>
<feature type="domain" description="Methionyl/Leucyl tRNA synthetase" evidence="14">
    <location>
        <begin position="40"/>
        <end position="171"/>
    </location>
</feature>